<dbReference type="Gene3D" id="1.10.287.470">
    <property type="entry name" value="Helix hairpin bin"/>
    <property type="match status" value="2"/>
</dbReference>
<dbReference type="Gene3D" id="6.10.140.1990">
    <property type="match status" value="1"/>
</dbReference>
<evidence type="ECO:0000259" key="6">
    <source>
        <dbReference type="Pfam" id="PF25954"/>
    </source>
</evidence>
<feature type="coiled-coil region" evidence="3">
    <location>
        <begin position="301"/>
        <end position="426"/>
    </location>
</feature>
<dbReference type="PANTHER" id="PTHR30469:SF29">
    <property type="entry name" value="BLR2860 PROTEIN"/>
    <property type="match status" value="1"/>
</dbReference>
<evidence type="ECO:0000259" key="5">
    <source>
        <dbReference type="Pfam" id="PF25917"/>
    </source>
</evidence>
<dbReference type="SUPFAM" id="SSF111369">
    <property type="entry name" value="HlyD-like secretion proteins"/>
    <property type="match status" value="2"/>
</dbReference>
<protein>
    <submittedName>
        <fullName evidence="7">RND family efflux transporter, MFP subunit</fullName>
    </submittedName>
</protein>
<dbReference type="RefSeq" id="WP_089878995.1">
    <property type="nucleotide sequence ID" value="NZ_FNPF01000002.1"/>
</dbReference>
<dbReference type="Pfam" id="PF25917">
    <property type="entry name" value="BSH_RND"/>
    <property type="match status" value="1"/>
</dbReference>
<evidence type="ECO:0000256" key="4">
    <source>
        <dbReference type="SAM" id="MobiDB-lite"/>
    </source>
</evidence>
<dbReference type="GO" id="GO:0030313">
    <property type="term" value="C:cell envelope"/>
    <property type="evidence" value="ECO:0007669"/>
    <property type="project" value="UniProtKB-SubCell"/>
</dbReference>
<dbReference type="GO" id="GO:1990281">
    <property type="term" value="C:efflux pump complex"/>
    <property type="evidence" value="ECO:0007669"/>
    <property type="project" value="TreeGrafter"/>
</dbReference>
<proteinExistence type="inferred from homology"/>
<dbReference type="OrthoDB" id="9806939at2"/>
<evidence type="ECO:0000256" key="1">
    <source>
        <dbReference type="ARBA" id="ARBA00009477"/>
    </source>
</evidence>
<dbReference type="GO" id="GO:1990195">
    <property type="term" value="C:macrolide transmembrane transporter complex"/>
    <property type="evidence" value="ECO:0007669"/>
    <property type="project" value="InterPro"/>
</dbReference>
<name>A0A1H3G1V9_9RHOB</name>
<dbReference type="Gene3D" id="2.40.30.170">
    <property type="match status" value="1"/>
</dbReference>
<feature type="domain" description="Multidrug resistance protein MdtA-like barrel-sandwich hybrid" evidence="5">
    <location>
        <begin position="89"/>
        <end position="454"/>
    </location>
</feature>
<dbReference type="GO" id="GO:0015562">
    <property type="term" value="F:efflux transmembrane transporter activity"/>
    <property type="evidence" value="ECO:0007669"/>
    <property type="project" value="TreeGrafter"/>
</dbReference>
<accession>A0A1H3G1V9</accession>
<dbReference type="GO" id="GO:0019898">
    <property type="term" value="C:extrinsic component of membrane"/>
    <property type="evidence" value="ECO:0007669"/>
    <property type="project" value="InterPro"/>
</dbReference>
<organism evidence="7 8">
    <name type="scientific">Citreimonas salinaria</name>
    <dbReference type="NCBI Taxonomy" id="321339"/>
    <lineage>
        <taxon>Bacteria</taxon>
        <taxon>Pseudomonadati</taxon>
        <taxon>Pseudomonadota</taxon>
        <taxon>Alphaproteobacteria</taxon>
        <taxon>Rhodobacterales</taxon>
        <taxon>Roseobacteraceae</taxon>
        <taxon>Citreimonas</taxon>
    </lineage>
</organism>
<keyword evidence="8" id="KW-1185">Reference proteome</keyword>
<dbReference type="InterPro" id="IPR058792">
    <property type="entry name" value="Beta-barrel_RND_2"/>
</dbReference>
<reference evidence="7 8" key="1">
    <citation type="submission" date="2016-10" db="EMBL/GenBank/DDBJ databases">
        <authorList>
            <person name="de Groot N.N."/>
        </authorList>
    </citation>
    <scope>NUCLEOTIDE SEQUENCE [LARGE SCALE GENOMIC DNA]</scope>
    <source>
        <strain evidence="7 8">DSM 26880</strain>
    </source>
</reference>
<dbReference type="AlphaFoldDB" id="A0A1H3G1V9"/>
<dbReference type="PANTHER" id="PTHR30469">
    <property type="entry name" value="MULTIDRUG RESISTANCE PROTEIN MDTA"/>
    <property type="match status" value="1"/>
</dbReference>
<keyword evidence="2 3" id="KW-0175">Coiled coil</keyword>
<dbReference type="Pfam" id="PF25954">
    <property type="entry name" value="Beta-barrel_RND_2"/>
    <property type="match status" value="1"/>
</dbReference>
<dbReference type="InterPro" id="IPR030190">
    <property type="entry name" value="MacA_alpha-hairpin_sf"/>
</dbReference>
<comment type="similarity">
    <text evidence="1">Belongs to the membrane fusion protein (MFP) (TC 8.A.1) family.</text>
</comment>
<dbReference type="NCBIfam" id="TIGR01730">
    <property type="entry name" value="RND_mfp"/>
    <property type="match status" value="1"/>
</dbReference>
<feature type="region of interest" description="Disordered" evidence="4">
    <location>
        <begin position="209"/>
        <end position="230"/>
    </location>
</feature>
<evidence type="ECO:0000256" key="2">
    <source>
        <dbReference type="ARBA" id="ARBA00023054"/>
    </source>
</evidence>
<dbReference type="Gene3D" id="2.40.50.100">
    <property type="match status" value="2"/>
</dbReference>
<sequence>MRIFPIVTAVAVGAALYGLVLERERLMQVAGLTAPIPAAEDTVADAVIDTGPTDEAAPYDGAVRVMAMRSVAREVDSRIVLRGQTEALRQVEVRAETSGKIVSPPLRKGAFVDEGQLLCEIDPGTSQVSLLEAQARLAEAQSRLPASRAQMLQAQAQRPAARAAIAQAEAGIPAAEAALAEARAGIPAAEARLVEARARVPEAEARLREAETRVPASEAARREAEARVPASEAALAEAEARRPEAEARLAEAEARLREAEINLNAAQRLSEDGFSSQVRLAGAEAAFEAAKAQVQTAKAGVKGAEAAIEAAKGQIEAARAAVESANSQIESARAGVQAARSQLENARAGIETATSQIEGAKAGEQSALSRIEGARAEVETARAQLQSAEAAIESARSAEENALAGIESARAAVASAERQIERLSIVAPFAGLLESDTAEMGALMQPGAACATVLQLDPIKIVGFVPEQDVARLDRGAPATARLTGGASVSGEVTFVSRSADPVTRTFRLELTVDNPDLAIRDGQTAEIGIEADGALAHLLPQSTLTLDDDGTLGVRTVAENDTALFQPVTLLRDTQTGVLVAGLPAQVDVITLGQEYVTDGVPVAPSFEEVIQ</sequence>
<dbReference type="GO" id="GO:1990961">
    <property type="term" value="P:xenobiotic detoxification by transmembrane export across the plasma membrane"/>
    <property type="evidence" value="ECO:0007669"/>
    <property type="project" value="InterPro"/>
</dbReference>
<evidence type="ECO:0000256" key="3">
    <source>
        <dbReference type="SAM" id="Coils"/>
    </source>
</evidence>
<dbReference type="InterPro" id="IPR006143">
    <property type="entry name" value="RND_pump_MFP"/>
</dbReference>
<dbReference type="STRING" id="321339.SAMN05444340_10294"/>
<evidence type="ECO:0000313" key="7">
    <source>
        <dbReference type="EMBL" id="SDX97007.1"/>
    </source>
</evidence>
<dbReference type="InterPro" id="IPR058625">
    <property type="entry name" value="MdtA-like_BSH"/>
</dbReference>
<dbReference type="Gene3D" id="2.40.420.20">
    <property type="match status" value="1"/>
</dbReference>
<feature type="domain" description="CusB-like beta-barrel" evidence="6">
    <location>
        <begin position="465"/>
        <end position="531"/>
    </location>
</feature>
<dbReference type="EMBL" id="FNPF01000002">
    <property type="protein sequence ID" value="SDX97007.1"/>
    <property type="molecule type" value="Genomic_DNA"/>
</dbReference>
<gene>
    <name evidence="7" type="ORF">SAMN05444340_10294</name>
</gene>
<evidence type="ECO:0000313" key="8">
    <source>
        <dbReference type="Proteomes" id="UP000199286"/>
    </source>
</evidence>
<dbReference type="Proteomes" id="UP000199286">
    <property type="component" value="Unassembled WGS sequence"/>
</dbReference>